<dbReference type="EMBL" id="BSXW01000346">
    <property type="protein sequence ID" value="GMF19508.1"/>
    <property type="molecule type" value="Genomic_DNA"/>
</dbReference>
<keyword evidence="2" id="KW-1185">Reference proteome</keyword>
<dbReference type="AlphaFoldDB" id="A0A9W6TT39"/>
<reference evidence="1" key="1">
    <citation type="submission" date="2023-04" db="EMBL/GenBank/DDBJ databases">
        <title>Phytophthora lilii NBRC 32176.</title>
        <authorList>
            <person name="Ichikawa N."/>
            <person name="Sato H."/>
            <person name="Tonouchi N."/>
        </authorList>
    </citation>
    <scope>NUCLEOTIDE SEQUENCE</scope>
    <source>
        <strain evidence="1">NBRC 32176</strain>
    </source>
</reference>
<evidence type="ECO:0000313" key="2">
    <source>
        <dbReference type="Proteomes" id="UP001165083"/>
    </source>
</evidence>
<dbReference type="Proteomes" id="UP001165083">
    <property type="component" value="Unassembled WGS sequence"/>
</dbReference>
<gene>
    <name evidence="1" type="ORF">Plil01_000746500</name>
</gene>
<name>A0A9W6TT39_9STRA</name>
<accession>A0A9W6TT39</accession>
<evidence type="ECO:0000313" key="1">
    <source>
        <dbReference type="EMBL" id="GMF19508.1"/>
    </source>
</evidence>
<sequence length="104" mass="11940">MNARQEDSVDILNDLIEHEVPVYFVDNSDIITGRSWIFDDRLVAMANVSDSAMGPSTKKFNNYEDMAWSPHCRLKALSLKYDLRVVLATLQQDQLAPRRDLPRS</sequence>
<comment type="caution">
    <text evidence="1">The sequence shown here is derived from an EMBL/GenBank/DDBJ whole genome shotgun (WGS) entry which is preliminary data.</text>
</comment>
<organism evidence="1 2">
    <name type="scientific">Phytophthora lilii</name>
    <dbReference type="NCBI Taxonomy" id="2077276"/>
    <lineage>
        <taxon>Eukaryota</taxon>
        <taxon>Sar</taxon>
        <taxon>Stramenopiles</taxon>
        <taxon>Oomycota</taxon>
        <taxon>Peronosporomycetes</taxon>
        <taxon>Peronosporales</taxon>
        <taxon>Peronosporaceae</taxon>
        <taxon>Phytophthora</taxon>
    </lineage>
</organism>
<protein>
    <submittedName>
        <fullName evidence="1">Unnamed protein product</fullName>
    </submittedName>
</protein>
<proteinExistence type="predicted"/>